<evidence type="ECO:0000313" key="3">
    <source>
        <dbReference type="RefSeq" id="XP_011495182.1"/>
    </source>
</evidence>
<dbReference type="InterPro" id="IPR033192">
    <property type="entry name" value="ODAD3"/>
</dbReference>
<feature type="compositionally biased region" description="Acidic residues" evidence="1">
    <location>
        <begin position="447"/>
        <end position="457"/>
    </location>
</feature>
<dbReference type="Proteomes" id="UP000695007">
    <property type="component" value="Unplaced"/>
</dbReference>
<proteinExistence type="predicted"/>
<dbReference type="RefSeq" id="XP_011495182.1">
    <property type="nucleotide sequence ID" value="XM_011496880.1"/>
</dbReference>
<dbReference type="PANTHER" id="PTHR46518">
    <property type="entry name" value="COILED-COIL DOMAIN-CONTAINING PROTEIN 151"/>
    <property type="match status" value="1"/>
</dbReference>
<feature type="region of interest" description="Disordered" evidence="1">
    <location>
        <begin position="446"/>
        <end position="466"/>
    </location>
</feature>
<keyword evidence="2" id="KW-1185">Reference proteome</keyword>
<dbReference type="AlphaFoldDB" id="A0AAJ6VLF0"/>
<dbReference type="GO" id="GO:0036158">
    <property type="term" value="P:outer dynein arm assembly"/>
    <property type="evidence" value="ECO:0007669"/>
    <property type="project" value="InterPro"/>
</dbReference>
<dbReference type="GO" id="GO:0097542">
    <property type="term" value="C:ciliary tip"/>
    <property type="evidence" value="ECO:0007669"/>
    <property type="project" value="TreeGrafter"/>
</dbReference>
<dbReference type="GO" id="GO:0035253">
    <property type="term" value="C:ciliary rootlet"/>
    <property type="evidence" value="ECO:0007669"/>
    <property type="project" value="TreeGrafter"/>
</dbReference>
<dbReference type="GeneID" id="105360091"/>
<dbReference type="GO" id="GO:0003341">
    <property type="term" value="P:cilium movement"/>
    <property type="evidence" value="ECO:0007669"/>
    <property type="project" value="InterPro"/>
</dbReference>
<dbReference type="PANTHER" id="PTHR46518:SF1">
    <property type="entry name" value="OUTER DYNEIN ARM-DOCKING COMPLEX SUBUNIT 3"/>
    <property type="match status" value="1"/>
</dbReference>
<name>A0AAJ6VLF0_9HYME</name>
<sequence length="559" mass="66251">MLSTKYVKVHGMKNEKWNTREKMIQYRTILKLHVRDKKLQTINATKLKLQVSKNLKELSTDVIKYRQIVNDVISGDKRLFRTVWQNQKDFQTVLHDTEPSEAFTAIFQDYNLKRKQLDKLLHVKEKKTQEFCNLKSEYTMLLQDINEGKTLAAMENKHKYQQRQQQLISRFQVALSQRNAAKSIHTTYHEIRDILRKDSMYFDAVLNALRNDQKDQSNVIYKTTIMAQLATENLDDIRIKYKKMARDVWVNMKEREKTLEFMRRKVDDVWQYAKSLVRIDSDANLLKKKKKKTIDVDKKLQKQIQQLENIFNIMKDSMLIQSYEELFIRLDDQIKQRTRLSRLYERTLKQRDSEMKNENHAGLLLKTLEHSVISTTARYKTDKKAMLDKIEKEKDRINKNNSLIDTNGKQLMNIRVALQNIASMIMCAKVTKPPVKSKCLKEVKEVDESEVKDEEENENKNECEEPVENEGLAVLHQVIRKAIILVGQTNFPLNKDKQEKARNFYENYIATYRSQLAFEDQDKKQGIFFEHEIVDTSVLTRRDIKMRSKQIVEANIKLD</sequence>
<organism evidence="2 3">
    <name type="scientific">Ceratosolen solmsi marchali</name>
    <dbReference type="NCBI Taxonomy" id="326594"/>
    <lineage>
        <taxon>Eukaryota</taxon>
        <taxon>Metazoa</taxon>
        <taxon>Ecdysozoa</taxon>
        <taxon>Arthropoda</taxon>
        <taxon>Hexapoda</taxon>
        <taxon>Insecta</taxon>
        <taxon>Pterygota</taxon>
        <taxon>Neoptera</taxon>
        <taxon>Endopterygota</taxon>
        <taxon>Hymenoptera</taxon>
        <taxon>Apocrita</taxon>
        <taxon>Proctotrupomorpha</taxon>
        <taxon>Chalcidoidea</taxon>
        <taxon>Agaonidae</taxon>
        <taxon>Agaoninae</taxon>
        <taxon>Ceratosolen</taxon>
    </lineage>
</organism>
<evidence type="ECO:0000313" key="2">
    <source>
        <dbReference type="Proteomes" id="UP000695007"/>
    </source>
</evidence>
<dbReference type="KEGG" id="csol:105360091"/>
<evidence type="ECO:0000256" key="1">
    <source>
        <dbReference type="SAM" id="MobiDB-lite"/>
    </source>
</evidence>
<accession>A0AAJ6VLF0</accession>
<reference evidence="3" key="1">
    <citation type="submission" date="2025-08" db="UniProtKB">
        <authorList>
            <consortium name="RefSeq"/>
        </authorList>
    </citation>
    <scope>IDENTIFICATION</scope>
</reference>
<dbReference type="GO" id="GO:0036064">
    <property type="term" value="C:ciliary basal body"/>
    <property type="evidence" value="ECO:0007669"/>
    <property type="project" value="TreeGrafter"/>
</dbReference>
<protein>
    <submittedName>
        <fullName evidence="3">Uncharacterized protein LOC105360091</fullName>
    </submittedName>
</protein>
<gene>
    <name evidence="3" type="primary">LOC105360091</name>
</gene>